<protein>
    <submittedName>
        <fullName evidence="1">Uncharacterized protein</fullName>
    </submittedName>
</protein>
<feature type="non-terminal residue" evidence="1">
    <location>
        <position position="1"/>
    </location>
</feature>
<organism evidence="1">
    <name type="scientific">Graphocephala atropunctata</name>
    <dbReference type="NCBI Taxonomy" id="36148"/>
    <lineage>
        <taxon>Eukaryota</taxon>
        <taxon>Metazoa</taxon>
        <taxon>Ecdysozoa</taxon>
        <taxon>Arthropoda</taxon>
        <taxon>Hexapoda</taxon>
        <taxon>Insecta</taxon>
        <taxon>Pterygota</taxon>
        <taxon>Neoptera</taxon>
        <taxon>Paraneoptera</taxon>
        <taxon>Hemiptera</taxon>
        <taxon>Auchenorrhyncha</taxon>
        <taxon>Membracoidea</taxon>
        <taxon>Cicadellidae</taxon>
        <taxon>Cicadellinae</taxon>
        <taxon>Cicadellini</taxon>
        <taxon>Graphocephala</taxon>
    </lineage>
</organism>
<gene>
    <name evidence="1" type="ORF">g.3563</name>
</gene>
<dbReference type="EMBL" id="GEBQ01010745">
    <property type="protein sequence ID" value="JAT29232.1"/>
    <property type="molecule type" value="Transcribed_RNA"/>
</dbReference>
<evidence type="ECO:0000313" key="1">
    <source>
        <dbReference type="EMBL" id="JAT29232.1"/>
    </source>
</evidence>
<sequence>LKLKSLRRQIAANQIAYSDNKSKAVWSVINQERKQKTSKGPKELLGPMDEVISDPQLMANFFNSVFIKCADNALAANPKPNPVPVTLNQETPILFLDPVTVNEVKRVISSLKNKT</sequence>
<proteinExistence type="predicted"/>
<name>A0A1B6LZX4_9HEMI</name>
<dbReference type="AlphaFoldDB" id="A0A1B6LZX4"/>
<accession>A0A1B6LZX4</accession>
<reference evidence="1" key="1">
    <citation type="submission" date="2015-11" db="EMBL/GenBank/DDBJ databases">
        <title>De novo transcriptome assembly of four potential Pierce s Disease insect vectors from Arizona vineyards.</title>
        <authorList>
            <person name="Tassone E.E."/>
        </authorList>
    </citation>
    <scope>NUCLEOTIDE SEQUENCE</scope>
</reference>